<evidence type="ECO:0000313" key="4">
    <source>
        <dbReference type="Proteomes" id="UP000326344"/>
    </source>
</evidence>
<keyword evidence="1" id="KW-0732">Signal</keyword>
<feature type="chain" id="PRO_5024879851" evidence="1">
    <location>
        <begin position="23"/>
        <end position="134"/>
    </location>
</feature>
<comment type="caution">
    <text evidence="3">The sequence shown here is derived from an EMBL/GenBank/DDBJ whole genome shotgun (WGS) entry which is preliminary data.</text>
</comment>
<evidence type="ECO:0000256" key="1">
    <source>
        <dbReference type="SAM" id="SignalP"/>
    </source>
</evidence>
<dbReference type="AlphaFoldDB" id="A0A5N1JRJ8"/>
<feature type="domain" description="Secretion system C-terminal sorting" evidence="2">
    <location>
        <begin position="48"/>
        <end position="115"/>
    </location>
</feature>
<reference evidence="3 4" key="1">
    <citation type="submission" date="2019-09" db="EMBL/GenBank/DDBJ databases">
        <title>Genome Sequence of Larkinella sp MA1.</title>
        <authorList>
            <person name="Srinivasan S."/>
        </authorList>
    </citation>
    <scope>NUCLEOTIDE SEQUENCE [LARGE SCALE GENOMIC DNA]</scope>
    <source>
        <strain evidence="3 4">MA1</strain>
    </source>
</reference>
<gene>
    <name evidence="3" type="ORF">F0P93_01490</name>
</gene>
<dbReference type="RefSeq" id="WP_150874608.1">
    <property type="nucleotide sequence ID" value="NZ_VTWS01000001.1"/>
</dbReference>
<evidence type="ECO:0000259" key="2">
    <source>
        <dbReference type="Pfam" id="PF18962"/>
    </source>
</evidence>
<sequence>MKTLSKSLLVAFLMTLTSLSFAKADVYMSFVHPKKPVAFQSGMYTTTEGKLRIALDKQTGGAVQVRIVNRAGAEVFSKQIGKNRQNARLQLDVRNLPDGVYQVTITNGVETTTQELTLATTPPVPATPRLIAFH</sequence>
<proteinExistence type="predicted"/>
<feature type="signal peptide" evidence="1">
    <location>
        <begin position="1"/>
        <end position="22"/>
    </location>
</feature>
<keyword evidence="4" id="KW-1185">Reference proteome</keyword>
<name>A0A5N1JRJ8_9BACT</name>
<organism evidence="3 4">
    <name type="scientific">Larkinella humicola</name>
    <dbReference type="NCBI Taxonomy" id="2607654"/>
    <lineage>
        <taxon>Bacteria</taxon>
        <taxon>Pseudomonadati</taxon>
        <taxon>Bacteroidota</taxon>
        <taxon>Cytophagia</taxon>
        <taxon>Cytophagales</taxon>
        <taxon>Spirosomataceae</taxon>
        <taxon>Larkinella</taxon>
    </lineage>
</organism>
<dbReference type="EMBL" id="VTWS01000001">
    <property type="protein sequence ID" value="KAA9356453.1"/>
    <property type="molecule type" value="Genomic_DNA"/>
</dbReference>
<dbReference type="InterPro" id="IPR026444">
    <property type="entry name" value="Secre_tail"/>
</dbReference>
<accession>A0A5N1JRJ8</accession>
<dbReference type="Proteomes" id="UP000326344">
    <property type="component" value="Unassembled WGS sequence"/>
</dbReference>
<dbReference type="Pfam" id="PF18962">
    <property type="entry name" value="Por_Secre_tail"/>
    <property type="match status" value="1"/>
</dbReference>
<evidence type="ECO:0000313" key="3">
    <source>
        <dbReference type="EMBL" id="KAA9356453.1"/>
    </source>
</evidence>
<protein>
    <submittedName>
        <fullName evidence="3">T9SS type A sorting domain-containing protein</fullName>
    </submittedName>
</protein>